<feature type="region of interest" description="Disordered" evidence="1">
    <location>
        <begin position="146"/>
        <end position="218"/>
    </location>
</feature>
<accession>A0A1E2RW76</accession>
<name>A0A1E2RW76_9HYPH</name>
<dbReference type="Pfam" id="PF12169">
    <property type="entry name" value="DNA_pol3_gamma3"/>
    <property type="match status" value="1"/>
</dbReference>
<protein>
    <submittedName>
        <fullName evidence="4">DNA polymerase III subunits gamma and tau</fullName>
    </submittedName>
</protein>
<dbReference type="PATRIC" id="fig|1177755.3.peg.2833"/>
<dbReference type="GO" id="GO:0006260">
    <property type="term" value="P:DNA replication"/>
    <property type="evidence" value="ECO:0007669"/>
    <property type="project" value="InterPro"/>
</dbReference>
<dbReference type="InterPro" id="IPR022754">
    <property type="entry name" value="DNA_pol_III_gamma-3"/>
</dbReference>
<dbReference type="STRING" id="1177755.A7A08_02810"/>
<dbReference type="Gene3D" id="1.20.272.10">
    <property type="match status" value="1"/>
</dbReference>
<dbReference type="SUPFAM" id="SSF48019">
    <property type="entry name" value="post-AAA+ oligomerization domain-like"/>
    <property type="match status" value="1"/>
</dbReference>
<evidence type="ECO:0000259" key="3">
    <source>
        <dbReference type="Pfam" id="PF12362"/>
    </source>
</evidence>
<dbReference type="GO" id="GO:0003887">
    <property type="term" value="F:DNA-directed DNA polymerase activity"/>
    <property type="evidence" value="ECO:0007669"/>
    <property type="project" value="InterPro"/>
</dbReference>
<feature type="compositionally biased region" description="Low complexity" evidence="1">
    <location>
        <begin position="171"/>
        <end position="189"/>
    </location>
</feature>
<feature type="compositionally biased region" description="Acidic residues" evidence="1">
    <location>
        <begin position="349"/>
        <end position="371"/>
    </location>
</feature>
<evidence type="ECO:0000256" key="1">
    <source>
        <dbReference type="SAM" id="MobiDB-lite"/>
    </source>
</evidence>
<dbReference type="InterPro" id="IPR022107">
    <property type="entry name" value="DNA_pol_III_gamma/tau_C"/>
</dbReference>
<sequence>MDLNQTSALLGLADRGRIFDLLETVLKGDAGGALKQLADLNRDGAEPVQVIADLAEAVHTATRAKAMGEEGRDASLPEAQAERAAELGGKLSMAVLARAWQMLLKGHEEVESAPRPLAAADMVLVRLAYAADLPSPGDLIKRLEQGEGASPARGQSTPQGSAPEASRDPEPVSQAQPAQPQSSPQESENPAPPGMDVEPEPSRAPAPEPEQVEDNADPRSFEELVQLAEDRRDLLLKNALMEKVRLVSFRPGSIEINLLPDAHKELTQELSRALKRWTGRAWGIVVTNEKEGDVTLGEQRRQEKEAELARVKEHPAVKEVFQHFPDATIKAVRPLSSGGEADPSQAVEAGDEEIPTDEPWEDGSDFDSGDDFPDRRMSEDGRKR</sequence>
<dbReference type="EMBL" id="MASI01000008">
    <property type="protein sequence ID" value="ODA66412.1"/>
    <property type="molecule type" value="Genomic_DNA"/>
</dbReference>
<feature type="domain" description="DNA polymerase III subunit gamma/ tau C-terminal" evidence="3">
    <location>
        <begin position="218"/>
        <end position="332"/>
    </location>
</feature>
<dbReference type="Pfam" id="PF12362">
    <property type="entry name" value="DUF3646"/>
    <property type="match status" value="1"/>
</dbReference>
<dbReference type="Proteomes" id="UP000095087">
    <property type="component" value="Unassembled WGS sequence"/>
</dbReference>
<evidence type="ECO:0000313" key="4">
    <source>
        <dbReference type="EMBL" id="ODA66412.1"/>
    </source>
</evidence>
<keyword evidence="5" id="KW-1185">Reference proteome</keyword>
<organism evidence="4 5">
    <name type="scientific">Methyloligella halotolerans</name>
    <dbReference type="NCBI Taxonomy" id="1177755"/>
    <lineage>
        <taxon>Bacteria</taxon>
        <taxon>Pseudomonadati</taxon>
        <taxon>Pseudomonadota</taxon>
        <taxon>Alphaproteobacteria</taxon>
        <taxon>Hyphomicrobiales</taxon>
        <taxon>Hyphomicrobiaceae</taxon>
        <taxon>Methyloligella</taxon>
    </lineage>
</organism>
<proteinExistence type="predicted"/>
<reference evidence="4 5" key="1">
    <citation type="submission" date="2016-07" db="EMBL/GenBank/DDBJ databases">
        <title>Draft genome sequence of Methyloligella halotolerans C2T (VKM B-2706T=CCUG 61687T=DSM 25045T), a halotolerant polyhydroxybutyrate accumulating methylotroph.</title>
        <authorList>
            <person name="Vasilenko O.V."/>
            <person name="Doronina N.V."/>
            <person name="Poroshina M.N."/>
            <person name="Tarlachkov S.V."/>
            <person name="Trotsenko Y.A."/>
        </authorList>
    </citation>
    <scope>NUCLEOTIDE SEQUENCE [LARGE SCALE GENOMIC DNA]</scope>
    <source>
        <strain evidence="4 5">VKM B-2706</strain>
    </source>
</reference>
<evidence type="ECO:0000313" key="5">
    <source>
        <dbReference type="Proteomes" id="UP000095087"/>
    </source>
</evidence>
<feature type="region of interest" description="Disordered" evidence="1">
    <location>
        <begin position="333"/>
        <end position="384"/>
    </location>
</feature>
<feature type="domain" description="DNA polymerase III gamma subunit" evidence="2">
    <location>
        <begin position="2"/>
        <end position="143"/>
    </location>
</feature>
<comment type="caution">
    <text evidence="4">The sequence shown here is derived from an EMBL/GenBank/DDBJ whole genome shotgun (WGS) entry which is preliminary data.</text>
</comment>
<evidence type="ECO:0000259" key="2">
    <source>
        <dbReference type="Pfam" id="PF12169"/>
    </source>
</evidence>
<dbReference type="GO" id="GO:0003677">
    <property type="term" value="F:DNA binding"/>
    <property type="evidence" value="ECO:0007669"/>
    <property type="project" value="InterPro"/>
</dbReference>
<feature type="compositionally biased region" description="Basic and acidic residues" evidence="1">
    <location>
        <begin position="372"/>
        <end position="384"/>
    </location>
</feature>
<gene>
    <name evidence="4" type="ORF">A7A08_02810</name>
</gene>
<dbReference type="InterPro" id="IPR008921">
    <property type="entry name" value="DNA_pol3_clamp-load_cplx_C"/>
</dbReference>
<dbReference type="AlphaFoldDB" id="A0A1E2RW76"/>